<dbReference type="AlphaFoldDB" id="A0A7W7IGK7"/>
<dbReference type="InterPro" id="IPR041289">
    <property type="entry name" value="Bact_RF_family3"/>
</dbReference>
<evidence type="ECO:0000313" key="5">
    <source>
        <dbReference type="Proteomes" id="UP001501427"/>
    </source>
</evidence>
<dbReference type="Proteomes" id="UP001501427">
    <property type="component" value="Unassembled WGS sequence"/>
</dbReference>
<gene>
    <name evidence="3" type="ORF">F4557_004993</name>
    <name evidence="2" type="ORF">GCM10009546_63170</name>
</gene>
<reference evidence="3 4" key="3">
    <citation type="submission" date="2020-08" db="EMBL/GenBank/DDBJ databases">
        <title>Sequencing the genomes of 1000 actinobacteria strains.</title>
        <authorList>
            <person name="Klenk H.-P."/>
        </authorList>
    </citation>
    <scope>NUCLEOTIDE SEQUENCE [LARGE SCALE GENOMIC DNA]</scope>
    <source>
        <strain evidence="3 4">DSM 44772</strain>
    </source>
</reference>
<sequence>MDATTLSELRKPRAYPAVSVLMPTHRALPESRQDPIRLRNLLAEVRRRLRDDTRVRPDAADQVMRGLERAAGEIDMRHASEGLVLFAAPDGEHHAFTIGQPVDERVVVDTGFATRDLVADYTRTPRYWLLSLSDQRNRLWDGHDGHLAEHTGDGFPIAPEPIDEAGSGRASRRPARGGDGGGDGERHRQTVRDVASAVDRVLARDRRPLIVAGVTRRQALFDEMAGPNTTVAGRVDGSFEGASPSTLAEAARPALAAYEDLREVGVLSELEAARSIQRYAGGLCEVTKLVEEGRGEHLVVERGYYAPAVRTRGELVPMDGMPGVLKGADVVDDAVDDVIETVLEYGGEVTFVSDGFLVDHGRIALVTRY</sequence>
<keyword evidence="5" id="KW-1185">Reference proteome</keyword>
<comment type="caution">
    <text evidence="3">The sequence shown here is derived from an EMBL/GenBank/DDBJ whole genome shotgun (WGS) entry which is preliminary data.</text>
</comment>
<dbReference type="Proteomes" id="UP000549343">
    <property type="component" value="Unassembled WGS sequence"/>
</dbReference>
<evidence type="ECO:0000313" key="2">
    <source>
        <dbReference type="EMBL" id="GAA0592145.1"/>
    </source>
</evidence>
<reference evidence="5" key="2">
    <citation type="journal article" date="2019" name="Int. J. Syst. Evol. Microbiol.">
        <title>The Global Catalogue of Microorganisms (GCM) 10K type strain sequencing project: providing services to taxonomists for standard genome sequencing and annotation.</title>
        <authorList>
            <consortium name="The Broad Institute Genomics Platform"/>
            <consortium name="The Broad Institute Genome Sequencing Center for Infectious Disease"/>
            <person name="Wu L."/>
            <person name="Ma J."/>
        </authorList>
    </citation>
    <scope>NUCLEOTIDE SEQUENCE [LARGE SCALE GENOMIC DNA]</scope>
    <source>
        <strain evidence="5">JCM 10667</strain>
    </source>
</reference>
<dbReference type="Pfam" id="PF18845">
    <property type="entry name" value="baeRF_family3"/>
    <property type="match status" value="1"/>
</dbReference>
<organism evidence="3 4">
    <name type="scientific">Actinomadura livida</name>
    <dbReference type="NCBI Taxonomy" id="79909"/>
    <lineage>
        <taxon>Bacteria</taxon>
        <taxon>Bacillati</taxon>
        <taxon>Actinomycetota</taxon>
        <taxon>Actinomycetes</taxon>
        <taxon>Streptosporangiales</taxon>
        <taxon>Thermomonosporaceae</taxon>
        <taxon>Actinomadura</taxon>
    </lineage>
</organism>
<proteinExistence type="predicted"/>
<evidence type="ECO:0000256" key="1">
    <source>
        <dbReference type="SAM" id="MobiDB-lite"/>
    </source>
</evidence>
<dbReference type="EMBL" id="JACHMV010000001">
    <property type="protein sequence ID" value="MBB4776575.1"/>
    <property type="molecule type" value="Genomic_DNA"/>
</dbReference>
<reference evidence="2" key="4">
    <citation type="submission" date="2023-12" db="EMBL/GenBank/DDBJ databases">
        <authorList>
            <person name="Sun Q."/>
            <person name="Inoue M."/>
        </authorList>
    </citation>
    <scope>NUCLEOTIDE SEQUENCE</scope>
    <source>
        <strain evidence="2">JCM 10667</strain>
    </source>
</reference>
<name>A0A7W7IGK7_9ACTN</name>
<evidence type="ECO:0000313" key="4">
    <source>
        <dbReference type="Proteomes" id="UP000549343"/>
    </source>
</evidence>
<reference evidence="2" key="1">
    <citation type="journal article" date="2014" name="Int. J. Syst. Evol. Microbiol.">
        <title>Complete genome of a new Firmicutes species belonging to the dominant human colonic microbiota ('Ruminococcus bicirculans') reveals two chromosomes and a selective capacity to utilize plant glucans.</title>
        <authorList>
            <consortium name="NISC Comparative Sequencing Program"/>
            <person name="Wegmann U."/>
            <person name="Louis P."/>
            <person name="Goesmann A."/>
            <person name="Henrissat B."/>
            <person name="Duncan S.H."/>
            <person name="Flint H.J."/>
        </authorList>
    </citation>
    <scope>NUCLEOTIDE SEQUENCE</scope>
    <source>
        <strain evidence="2">JCM 10667</strain>
    </source>
</reference>
<feature type="region of interest" description="Disordered" evidence="1">
    <location>
        <begin position="151"/>
        <end position="187"/>
    </location>
</feature>
<evidence type="ECO:0000313" key="3">
    <source>
        <dbReference type="EMBL" id="MBB4776575.1"/>
    </source>
</evidence>
<protein>
    <recommendedName>
        <fullName evidence="6">Chemotaxis protein</fullName>
    </recommendedName>
</protein>
<dbReference type="RefSeq" id="WP_184886557.1">
    <property type="nucleotide sequence ID" value="NZ_BAAAHD010000073.1"/>
</dbReference>
<accession>A0A7W7IGK7</accession>
<evidence type="ECO:0008006" key="6">
    <source>
        <dbReference type="Google" id="ProtNLM"/>
    </source>
</evidence>
<dbReference type="EMBL" id="BAAAHD010000073">
    <property type="protein sequence ID" value="GAA0592145.1"/>
    <property type="molecule type" value="Genomic_DNA"/>
</dbReference>